<organism evidence="5">
    <name type="scientific">freshwater metagenome</name>
    <dbReference type="NCBI Taxonomy" id="449393"/>
    <lineage>
        <taxon>unclassified sequences</taxon>
        <taxon>metagenomes</taxon>
        <taxon>ecological metagenomes</taxon>
    </lineage>
</organism>
<comment type="cofactor">
    <cofactor evidence="1">
        <name>Mg(2+)</name>
        <dbReference type="ChEBI" id="CHEBI:18420"/>
    </cofactor>
</comment>
<dbReference type="PANTHER" id="PTHR43046:SF16">
    <property type="entry name" value="ADP-RIBOSE PYROPHOSPHATASE YJHB-RELATED"/>
    <property type="match status" value="1"/>
</dbReference>
<dbReference type="PANTHER" id="PTHR43046">
    <property type="entry name" value="GDP-MANNOSE MANNOSYL HYDROLASE"/>
    <property type="match status" value="1"/>
</dbReference>
<protein>
    <submittedName>
        <fullName evidence="5">Unannotated protein</fullName>
    </submittedName>
</protein>
<dbReference type="GO" id="GO:0016787">
    <property type="term" value="F:hydrolase activity"/>
    <property type="evidence" value="ECO:0007669"/>
    <property type="project" value="UniProtKB-KW"/>
</dbReference>
<keyword evidence="2" id="KW-0378">Hydrolase</keyword>
<dbReference type="Pfam" id="PF12535">
    <property type="entry name" value="Nudix_N"/>
    <property type="match status" value="1"/>
</dbReference>
<feature type="domain" description="Nudix hydrolase" evidence="3">
    <location>
        <begin position="84"/>
        <end position="210"/>
    </location>
</feature>
<dbReference type="Gene3D" id="6.10.250.1120">
    <property type="match status" value="1"/>
</dbReference>
<reference evidence="5" key="1">
    <citation type="submission" date="2020-05" db="EMBL/GenBank/DDBJ databases">
        <authorList>
            <person name="Chiriac C."/>
            <person name="Salcher M."/>
            <person name="Ghai R."/>
            <person name="Kavagutti S V."/>
        </authorList>
    </citation>
    <scope>NUCLEOTIDE SEQUENCE</scope>
</reference>
<sequence length="232" mass="25546">MSDATPADFTRDLVRWSETLAGIARTGMGFTQNLYERERYEEVLHVAADIKAAADEALEVRREQDHFVQEWMESIGEGIPGYVTPKVAIGAIVGNDDGEILLMQRADSGIWLYPTGWADVGYSASEVAVKEVLEETGIECEPVQLLGVVDGQRMGFSRFGMYMLLFHCRATGGTLQGHPLETSGLGWFAPDALPSATAGIEWWGQMAFAAINGERSIATFDTPRPDVWRKPD</sequence>
<evidence type="ECO:0000256" key="2">
    <source>
        <dbReference type="ARBA" id="ARBA00022801"/>
    </source>
</evidence>
<dbReference type="AlphaFoldDB" id="A0A6J7RJH9"/>
<dbReference type="EMBL" id="CAFBPS010000047">
    <property type="protein sequence ID" value="CAB5028986.1"/>
    <property type="molecule type" value="Genomic_DNA"/>
</dbReference>
<dbReference type="SUPFAM" id="SSF55811">
    <property type="entry name" value="Nudix"/>
    <property type="match status" value="1"/>
</dbReference>
<dbReference type="InterPro" id="IPR000086">
    <property type="entry name" value="NUDIX_hydrolase_dom"/>
</dbReference>
<dbReference type="PROSITE" id="PS51462">
    <property type="entry name" value="NUDIX"/>
    <property type="match status" value="1"/>
</dbReference>
<evidence type="ECO:0000313" key="5">
    <source>
        <dbReference type="EMBL" id="CAB5028986.1"/>
    </source>
</evidence>
<dbReference type="InterPro" id="IPR059176">
    <property type="entry name" value="UDP-X_N"/>
</dbReference>
<dbReference type="Gene3D" id="3.90.79.10">
    <property type="entry name" value="Nucleoside Triphosphate Pyrophosphohydrolase"/>
    <property type="match status" value="1"/>
</dbReference>
<name>A0A6J7RJH9_9ZZZZ</name>
<evidence type="ECO:0000256" key="1">
    <source>
        <dbReference type="ARBA" id="ARBA00001946"/>
    </source>
</evidence>
<evidence type="ECO:0000313" key="4">
    <source>
        <dbReference type="EMBL" id="CAB4781567.1"/>
    </source>
</evidence>
<dbReference type="InterPro" id="IPR015797">
    <property type="entry name" value="NUDIX_hydrolase-like_dom_sf"/>
</dbReference>
<proteinExistence type="predicted"/>
<dbReference type="Pfam" id="PF00293">
    <property type="entry name" value="NUDIX"/>
    <property type="match status" value="1"/>
</dbReference>
<dbReference type="EMBL" id="CAEZZP010000114">
    <property type="protein sequence ID" value="CAB4781567.1"/>
    <property type="molecule type" value="Genomic_DNA"/>
</dbReference>
<evidence type="ECO:0000259" key="3">
    <source>
        <dbReference type="PROSITE" id="PS51462"/>
    </source>
</evidence>
<accession>A0A6J7RJH9</accession>
<gene>
    <name evidence="4" type="ORF">UFOPK2880_01478</name>
    <name evidence="5" type="ORF">UFOPK4134_00791</name>
</gene>